<reference evidence="2" key="1">
    <citation type="submission" date="2017-11" db="EMBL/GenBank/DDBJ databases">
        <authorList>
            <person name="Watanabe M."/>
            <person name="Kojima H."/>
        </authorList>
    </citation>
    <scope>NUCLEOTIDE SEQUENCE [LARGE SCALE GENOMIC DNA]</scope>
    <source>
        <strain evidence="2">Tokyo 01</strain>
    </source>
</reference>
<dbReference type="EMBL" id="BEXT01000001">
    <property type="protein sequence ID" value="GBC61653.1"/>
    <property type="molecule type" value="Genomic_DNA"/>
</dbReference>
<organism evidence="1 2">
    <name type="scientific">Desulfonema ishimotonii</name>
    <dbReference type="NCBI Taxonomy" id="45657"/>
    <lineage>
        <taxon>Bacteria</taxon>
        <taxon>Pseudomonadati</taxon>
        <taxon>Thermodesulfobacteriota</taxon>
        <taxon>Desulfobacteria</taxon>
        <taxon>Desulfobacterales</taxon>
        <taxon>Desulfococcaceae</taxon>
        <taxon>Desulfonema</taxon>
    </lineage>
</organism>
<dbReference type="OrthoDB" id="212300at2"/>
<gene>
    <name evidence="1" type="ORF">DENIS_2615</name>
</gene>
<evidence type="ECO:0000313" key="1">
    <source>
        <dbReference type="EMBL" id="GBC61653.1"/>
    </source>
</evidence>
<keyword evidence="2" id="KW-1185">Reference proteome</keyword>
<dbReference type="GO" id="GO:0006508">
    <property type="term" value="P:proteolysis"/>
    <property type="evidence" value="ECO:0007669"/>
    <property type="project" value="UniProtKB-KW"/>
</dbReference>
<dbReference type="Gene3D" id="2.40.10.10">
    <property type="entry name" value="Trypsin-like serine proteases"/>
    <property type="match status" value="1"/>
</dbReference>
<reference evidence="2" key="2">
    <citation type="submission" date="2019-01" db="EMBL/GenBank/DDBJ databases">
        <title>Genome sequence of Desulfonema ishimotonii strain Tokyo 01.</title>
        <authorList>
            <person name="Fukui M."/>
        </authorList>
    </citation>
    <scope>NUCLEOTIDE SEQUENCE [LARGE SCALE GENOMIC DNA]</scope>
    <source>
        <strain evidence="2">Tokyo 01</strain>
    </source>
</reference>
<dbReference type="SUPFAM" id="SSF50494">
    <property type="entry name" value="Trypsin-like serine proteases"/>
    <property type="match status" value="1"/>
</dbReference>
<dbReference type="InterPro" id="IPR009003">
    <property type="entry name" value="Peptidase_S1_PA"/>
</dbReference>
<comment type="caution">
    <text evidence="1">The sequence shown here is derived from an EMBL/GenBank/DDBJ whole genome shotgun (WGS) entry which is preliminary data.</text>
</comment>
<name>A0A401FXJ7_9BACT</name>
<dbReference type="AlphaFoldDB" id="A0A401FXJ7"/>
<keyword evidence="1" id="KW-0378">Hydrolase</keyword>
<evidence type="ECO:0000313" key="2">
    <source>
        <dbReference type="Proteomes" id="UP000288096"/>
    </source>
</evidence>
<accession>A0A401FXJ7</accession>
<protein>
    <submittedName>
        <fullName evidence="1">Serine protease</fullName>
    </submittedName>
</protein>
<dbReference type="Proteomes" id="UP000288096">
    <property type="component" value="Unassembled WGS sequence"/>
</dbReference>
<dbReference type="GO" id="GO:0008233">
    <property type="term" value="F:peptidase activity"/>
    <property type="evidence" value="ECO:0007669"/>
    <property type="project" value="UniProtKB-KW"/>
</dbReference>
<dbReference type="Pfam" id="PF13365">
    <property type="entry name" value="Trypsin_2"/>
    <property type="match status" value="1"/>
</dbReference>
<keyword evidence="1" id="KW-0645">Protease</keyword>
<sequence length="235" mass="24607">MLFYPVEGGVADIRLPVIGVAGIAGTSGADSGLPPGADLGIVHVKATGLPELAVSDTETLTEGLDVATAGFPMGSRALEGPDGLYQLCPTLQRGIISAVLPFPGRRPKAFSVQIMTHGGASGSPVFLPDSGRVVGVLYAALSDTARTARRDACTFPTGISYAVPARAITRMASRVREMPQMRSPADAPDLNQLICENTPGHIYRDGACYPVRPAARPLSLPNLELLNPKKEVVHE</sequence>
<proteinExistence type="predicted"/>
<dbReference type="InterPro" id="IPR043504">
    <property type="entry name" value="Peptidase_S1_PA_chymotrypsin"/>
</dbReference>